<evidence type="ECO:0000313" key="3">
    <source>
        <dbReference type="EMBL" id="MCS5711528.1"/>
    </source>
</evidence>
<feature type="compositionally biased region" description="Polar residues" evidence="1">
    <location>
        <begin position="197"/>
        <end position="226"/>
    </location>
</feature>
<gene>
    <name evidence="3" type="ORF">HT99x_008775</name>
    <name evidence="2" type="ORF">HT99x_01352</name>
</gene>
<reference evidence="3" key="3">
    <citation type="submission" date="2021-06" db="EMBL/GenBank/DDBJ databases">
        <title>Genomic Description and Analysis of Intracellular Bacteria, Candidatus Berkiella cookevillensis and Candidatus Berkiella aquae.</title>
        <authorList>
            <person name="Kidane D.T."/>
            <person name="Mehari Y.T."/>
            <person name="Rice F.C."/>
            <person name="Arivett B.A."/>
            <person name="Farone A.L."/>
            <person name="Berk S.G."/>
            <person name="Farone M.B."/>
        </authorList>
    </citation>
    <scope>NUCLEOTIDE SEQUENCE</scope>
    <source>
        <strain evidence="3">HT99</strain>
    </source>
</reference>
<reference evidence="3" key="2">
    <citation type="journal article" date="2016" name="Genome Announc.">
        <title>Draft Genome Sequences of Two Novel Amoeba-Resistant Intranuclear Bacteria, 'Candidatus Berkiella cookevillensis' and 'Candidatus Berkiella aquae'.</title>
        <authorList>
            <person name="Mehari Y.T."/>
            <person name="Arivett B.A."/>
            <person name="Farone A.L."/>
            <person name="Gunderson J.H."/>
            <person name="Farone M.B."/>
        </authorList>
    </citation>
    <scope>NUCLEOTIDE SEQUENCE</scope>
    <source>
        <strain evidence="3">HT99</strain>
    </source>
</reference>
<dbReference type="RefSeq" id="WP_075065979.1">
    <property type="nucleotide sequence ID" value="NZ_LKAJ02000001.1"/>
</dbReference>
<organism evidence="2">
    <name type="scientific">Candidatus Berkiella aquae</name>
    <dbReference type="NCBI Taxonomy" id="295108"/>
    <lineage>
        <taxon>Bacteria</taxon>
        <taxon>Pseudomonadati</taxon>
        <taxon>Pseudomonadota</taxon>
        <taxon>Gammaproteobacteria</taxon>
        <taxon>Candidatus Berkiellales</taxon>
        <taxon>Candidatus Berkiellaceae</taxon>
        <taxon>Candidatus Berkiella</taxon>
    </lineage>
</organism>
<dbReference type="STRING" id="295108.HT99x_01352"/>
<keyword evidence="4" id="KW-1185">Reference proteome</keyword>
<dbReference type="EMBL" id="LKAJ02000001">
    <property type="protein sequence ID" value="MCS5711528.1"/>
    <property type="molecule type" value="Genomic_DNA"/>
</dbReference>
<accession>A0A0Q9YLL1</accession>
<evidence type="ECO:0000313" key="2">
    <source>
        <dbReference type="EMBL" id="KRG21599.1"/>
    </source>
</evidence>
<proteinExistence type="predicted"/>
<dbReference type="AlphaFoldDB" id="A0A0Q9YLL1"/>
<feature type="region of interest" description="Disordered" evidence="1">
    <location>
        <begin position="196"/>
        <end position="240"/>
    </location>
</feature>
<reference evidence="2" key="1">
    <citation type="submission" date="2015-09" db="EMBL/GenBank/DDBJ databases">
        <title>Draft Genome Sequences of Two Novel Amoeba-resistant Intranuclear Bacteria, Candidatus Berkiella cookevillensis and Candidatus Berkiella aquae.</title>
        <authorList>
            <person name="Mehari Y.T."/>
            <person name="Arivett B.A."/>
            <person name="Farone A.L."/>
            <person name="Gunderson J.H."/>
            <person name="Farone M.B."/>
        </authorList>
    </citation>
    <scope>NUCLEOTIDE SEQUENCE [LARGE SCALE GENOMIC DNA]</scope>
    <source>
        <strain evidence="2">HT99</strain>
    </source>
</reference>
<evidence type="ECO:0000313" key="4">
    <source>
        <dbReference type="Proteomes" id="UP000051497"/>
    </source>
</evidence>
<comment type="caution">
    <text evidence="2">The sequence shown here is derived from an EMBL/GenBank/DDBJ whole genome shotgun (WGS) entry which is preliminary data.</text>
</comment>
<evidence type="ECO:0000256" key="1">
    <source>
        <dbReference type="SAM" id="MobiDB-lite"/>
    </source>
</evidence>
<protein>
    <submittedName>
        <fullName evidence="2">Uncharacterized protein</fullName>
    </submittedName>
</protein>
<dbReference type="Proteomes" id="UP000051497">
    <property type="component" value="Unassembled WGS sequence"/>
</dbReference>
<sequence>MLYTPPSLRVTNESFANLSSLRENQQTDYQEGLMKTDDSIAYIGSLGSDILKPEQTVEPYRAANARANNIGKVLNPEARYDSSTGKNEIWTYQKNQAFMLGAIEARKTFILVTPKNHYKNNPGVTGTIDELLWLKDNGYTFTEQDDGTTRCVPPTSPRSEFSIRNYNNGKGVYKKPLLHKMRDEILGFEPEPVYTPYRNTSYRTGQQSSSNYSQNPRYSTTTSADDNGSWRRRTALAVGN</sequence>
<dbReference type="EMBL" id="LKAJ01000004">
    <property type="protein sequence ID" value="KRG21599.1"/>
    <property type="molecule type" value="Genomic_DNA"/>
</dbReference>
<name>A0A0Q9YLL1_9GAMM</name>